<reference evidence="1 2" key="1">
    <citation type="journal article" date="2022" name="Front. Cell. Infect. Microbiol.">
        <title>The Genomes of Two Strains of Taenia crassiceps the Animal Model for the Study of Human Cysticercosis.</title>
        <authorList>
            <person name="Bobes R.J."/>
            <person name="Estrada K."/>
            <person name="Rios-Valencia D.G."/>
            <person name="Calderon-Gallegos A."/>
            <person name="de la Torre P."/>
            <person name="Carrero J.C."/>
            <person name="Sanchez-Flores A."/>
            <person name="Laclette J.P."/>
        </authorList>
    </citation>
    <scope>NUCLEOTIDE SEQUENCE [LARGE SCALE GENOMIC DNA]</scope>
    <source>
        <strain evidence="1">WFUcys</strain>
    </source>
</reference>
<proteinExistence type="predicted"/>
<dbReference type="Proteomes" id="UP001651158">
    <property type="component" value="Unassembled WGS sequence"/>
</dbReference>
<sequence length="112" mass="12434">MEVQLEQTSTQLKASNAEFLHVISPQSRRIPIIQTTKPPNERTNEEAQSGTIRSSTCLALALVGCGAPSSPTAPSDWSIACALLAGRLERRFHIPEAIAVWIRFHRSNKERR</sequence>
<evidence type="ECO:0000313" key="2">
    <source>
        <dbReference type="Proteomes" id="UP001651158"/>
    </source>
</evidence>
<evidence type="ECO:0000313" key="1">
    <source>
        <dbReference type="EMBL" id="KAL5107181.1"/>
    </source>
</evidence>
<comment type="caution">
    <text evidence="1">The sequence shown here is derived from an EMBL/GenBank/DDBJ whole genome shotgun (WGS) entry which is preliminary data.</text>
</comment>
<name>A0ABR4QC94_9CEST</name>
<gene>
    <name evidence="1" type="ORF">TcWFU_010279</name>
</gene>
<keyword evidence="2" id="KW-1185">Reference proteome</keyword>
<dbReference type="EMBL" id="JAKROA010000005">
    <property type="protein sequence ID" value="KAL5107181.1"/>
    <property type="molecule type" value="Genomic_DNA"/>
</dbReference>
<organism evidence="1 2">
    <name type="scientific">Taenia crassiceps</name>
    <dbReference type="NCBI Taxonomy" id="6207"/>
    <lineage>
        <taxon>Eukaryota</taxon>
        <taxon>Metazoa</taxon>
        <taxon>Spiralia</taxon>
        <taxon>Lophotrochozoa</taxon>
        <taxon>Platyhelminthes</taxon>
        <taxon>Cestoda</taxon>
        <taxon>Eucestoda</taxon>
        <taxon>Cyclophyllidea</taxon>
        <taxon>Taeniidae</taxon>
        <taxon>Taenia</taxon>
    </lineage>
</organism>
<protein>
    <submittedName>
        <fullName evidence="1">Uncharacterized protein</fullName>
    </submittedName>
</protein>
<accession>A0ABR4QC94</accession>